<evidence type="ECO:0000259" key="7">
    <source>
        <dbReference type="Pfam" id="PF09335"/>
    </source>
</evidence>
<evidence type="ECO:0000313" key="8">
    <source>
        <dbReference type="EMBL" id="CAH1204943.1"/>
    </source>
</evidence>
<evidence type="ECO:0000256" key="1">
    <source>
        <dbReference type="ARBA" id="ARBA00004651"/>
    </source>
</evidence>
<evidence type="ECO:0000313" key="9">
    <source>
        <dbReference type="Proteomes" id="UP000838821"/>
    </source>
</evidence>
<comment type="subcellular location">
    <subcellularLocation>
        <location evidence="1 6">Cell membrane</location>
        <topology evidence="1 6">Multi-pass membrane protein</topology>
    </subcellularLocation>
</comment>
<dbReference type="RefSeq" id="WP_235550425.1">
    <property type="nucleotide sequence ID" value="NZ_CAKMMW010000006.1"/>
</dbReference>
<protein>
    <recommendedName>
        <fullName evidence="6">TVP38/TMEM64 family membrane protein</fullName>
    </recommendedName>
</protein>
<evidence type="ECO:0000256" key="3">
    <source>
        <dbReference type="ARBA" id="ARBA00022692"/>
    </source>
</evidence>
<dbReference type="Pfam" id="PF09335">
    <property type="entry name" value="VTT_dom"/>
    <property type="match status" value="1"/>
</dbReference>
<keyword evidence="2 6" id="KW-1003">Cell membrane</keyword>
<gene>
    <name evidence="8" type="ORF">PAECIP111891_02655</name>
</gene>
<feature type="transmembrane region" description="Helical" evidence="6">
    <location>
        <begin position="12"/>
        <end position="36"/>
    </location>
</feature>
<dbReference type="InterPro" id="IPR015414">
    <property type="entry name" value="TMEM64"/>
</dbReference>
<dbReference type="Proteomes" id="UP000838821">
    <property type="component" value="Unassembled WGS sequence"/>
</dbReference>
<comment type="similarity">
    <text evidence="6">Belongs to the TVP38/TMEM64 family.</text>
</comment>
<dbReference type="EMBL" id="CAKMMW010000006">
    <property type="protein sequence ID" value="CAH1204943.1"/>
    <property type="molecule type" value="Genomic_DNA"/>
</dbReference>
<keyword evidence="3 6" id="KW-0812">Transmembrane</keyword>
<feature type="domain" description="VTT" evidence="7">
    <location>
        <begin position="71"/>
        <end position="187"/>
    </location>
</feature>
<evidence type="ECO:0000256" key="2">
    <source>
        <dbReference type="ARBA" id="ARBA00022475"/>
    </source>
</evidence>
<keyword evidence="5 6" id="KW-0472">Membrane</keyword>
<name>A0ABN8GFI5_9BACL</name>
<evidence type="ECO:0000256" key="6">
    <source>
        <dbReference type="RuleBase" id="RU366058"/>
    </source>
</evidence>
<accession>A0ABN8GFI5</accession>
<proteinExistence type="inferred from homology"/>
<feature type="transmembrane region" description="Helical" evidence="6">
    <location>
        <begin position="137"/>
        <end position="157"/>
    </location>
</feature>
<feature type="transmembrane region" description="Helical" evidence="6">
    <location>
        <begin position="201"/>
        <end position="218"/>
    </location>
</feature>
<keyword evidence="9" id="KW-1185">Reference proteome</keyword>
<comment type="caution">
    <text evidence="8">The sequence shown here is derived from an EMBL/GenBank/DDBJ whole genome shotgun (WGS) entry which is preliminary data.</text>
</comment>
<keyword evidence="4 6" id="KW-1133">Transmembrane helix</keyword>
<feature type="transmembrane region" description="Helical" evidence="6">
    <location>
        <begin position="90"/>
        <end position="108"/>
    </location>
</feature>
<sequence>MSAFKSKRTGLLICIFIVLVGLLYFFFFNPVGIKLAHSNMRQLSGHLRDIGWPGKIIGMSLIFFQTFFPFIPFVLVAGTNVAIFGIKMGFLVNYVMSCLGAVASFYFARYYGHAWVEKKLERFPIVTQFSKRMERHGFFYVLIGRLIPILPSSAVNFSAGLTRMKFRHFLWGTLLGKLPIVFLESMIAHDLFHFQRYKGRLLLLLGILVLLVFLGNSVKRALAPKAK</sequence>
<feature type="transmembrane region" description="Helical" evidence="6">
    <location>
        <begin position="169"/>
        <end position="189"/>
    </location>
</feature>
<evidence type="ECO:0000256" key="4">
    <source>
        <dbReference type="ARBA" id="ARBA00022989"/>
    </source>
</evidence>
<evidence type="ECO:0000256" key="5">
    <source>
        <dbReference type="ARBA" id="ARBA00023136"/>
    </source>
</evidence>
<organism evidence="8 9">
    <name type="scientific">Paenibacillus allorhizoplanae</name>
    <dbReference type="NCBI Taxonomy" id="2905648"/>
    <lineage>
        <taxon>Bacteria</taxon>
        <taxon>Bacillati</taxon>
        <taxon>Bacillota</taxon>
        <taxon>Bacilli</taxon>
        <taxon>Bacillales</taxon>
        <taxon>Paenibacillaceae</taxon>
        <taxon>Paenibacillus</taxon>
    </lineage>
</organism>
<dbReference type="PANTHER" id="PTHR12677:SF59">
    <property type="entry name" value="GOLGI APPARATUS MEMBRANE PROTEIN TVP38-RELATED"/>
    <property type="match status" value="1"/>
</dbReference>
<dbReference type="InterPro" id="IPR032816">
    <property type="entry name" value="VTT_dom"/>
</dbReference>
<reference evidence="8" key="1">
    <citation type="submission" date="2022-01" db="EMBL/GenBank/DDBJ databases">
        <authorList>
            <person name="Criscuolo A."/>
        </authorList>
    </citation>
    <scope>NUCLEOTIDE SEQUENCE</scope>
    <source>
        <strain evidence="8">CIP111891</strain>
    </source>
</reference>
<feature type="transmembrane region" description="Helical" evidence="6">
    <location>
        <begin position="56"/>
        <end position="78"/>
    </location>
</feature>
<dbReference type="PANTHER" id="PTHR12677">
    <property type="entry name" value="GOLGI APPARATUS MEMBRANE PROTEIN TVP38-RELATED"/>
    <property type="match status" value="1"/>
</dbReference>